<proteinExistence type="predicted"/>
<protein>
    <recommendedName>
        <fullName evidence="3">DUF1127 domain-containing protein</fullName>
    </recommendedName>
</protein>
<name>A0A9W7KNJ8_9PROT</name>
<keyword evidence="2" id="KW-1185">Reference proteome</keyword>
<organism evidence="1 2">
    <name type="scientific">Roseomonas genomospecies 6</name>
    <dbReference type="NCBI Taxonomy" id="214106"/>
    <lineage>
        <taxon>Bacteria</taxon>
        <taxon>Pseudomonadati</taxon>
        <taxon>Pseudomonadota</taxon>
        <taxon>Alphaproteobacteria</taxon>
        <taxon>Acetobacterales</taxon>
        <taxon>Roseomonadaceae</taxon>
        <taxon>Roseomonas</taxon>
    </lineage>
</organism>
<dbReference type="RefSeq" id="WP_149472188.1">
    <property type="nucleotide sequence ID" value="NZ_QOKW01000040.1"/>
</dbReference>
<dbReference type="AlphaFoldDB" id="A0A9W7KNJ8"/>
<dbReference type="Proteomes" id="UP000480854">
    <property type="component" value="Unassembled WGS sequence"/>
</dbReference>
<comment type="caution">
    <text evidence="1">The sequence shown here is derived from an EMBL/GenBank/DDBJ whole genome shotgun (WGS) entry which is preliminary data.</text>
</comment>
<evidence type="ECO:0000313" key="2">
    <source>
        <dbReference type="Proteomes" id="UP000480854"/>
    </source>
</evidence>
<dbReference type="OrthoDB" id="7376415at2"/>
<dbReference type="EMBL" id="QOKW01000040">
    <property type="protein sequence ID" value="KAA0676187.1"/>
    <property type="molecule type" value="Genomic_DNA"/>
</dbReference>
<gene>
    <name evidence="1" type="ORF">DS843_28340</name>
</gene>
<sequence length="79" mass="8690">MPHLSTVLAFGAALPKSLTAALLGVCRTLKTHRSRSWTSGACDRIDDHLLRDIGMSRSSLMAAERLKKPRHGEARDRGH</sequence>
<evidence type="ECO:0000313" key="1">
    <source>
        <dbReference type="EMBL" id="KAA0676187.1"/>
    </source>
</evidence>
<reference evidence="1 2" key="1">
    <citation type="submission" date="2018-07" db="EMBL/GenBank/DDBJ databases">
        <title>Genome sequence of Azospirillum sp. ATCC 49961.</title>
        <authorList>
            <person name="Sant'Anna F.H."/>
            <person name="Baldani J.I."/>
            <person name="Zilli J.E."/>
            <person name="Reis V.M."/>
            <person name="Hartmann A."/>
            <person name="Cruz L."/>
            <person name="de Souza E.M."/>
            <person name="de Oliveira Pedrosa F."/>
            <person name="Passaglia L.M.P."/>
        </authorList>
    </citation>
    <scope>NUCLEOTIDE SEQUENCE [LARGE SCALE GENOMIC DNA]</scope>
    <source>
        <strain evidence="1 2">ATCC 49961</strain>
    </source>
</reference>
<evidence type="ECO:0008006" key="3">
    <source>
        <dbReference type="Google" id="ProtNLM"/>
    </source>
</evidence>
<accession>A0A9W7KNJ8</accession>